<dbReference type="Pfam" id="PF00072">
    <property type="entry name" value="Response_reg"/>
    <property type="match status" value="1"/>
</dbReference>
<dbReference type="SMART" id="SM00342">
    <property type="entry name" value="HTH_ARAC"/>
    <property type="match status" value="1"/>
</dbReference>
<feature type="domain" description="Response regulatory" evidence="12">
    <location>
        <begin position="3"/>
        <end position="119"/>
    </location>
</feature>
<sequence length="245" mass="28683">MYHLVIVDDEEKILDGISELFPWNNIGFEVVARFTDADSALSYVEEEPVDVVMTDISMPVMNGISLTKELKRFPHIKIVLFSSYKDYEYMRAGIQYGISDYLLKPIRYEELVACFEKIRMNLDETNKVMDNRPKTYYNEIIQRVDNYLQNNYQKASLEGAAEIVGLSPNYLSKIYKEKSGSGFLEKLNKIRMEKASELLLDPNYKSYEIAFYVGYDNPKNFSRAFKTYYNVSPMDFRNGIRKENR</sequence>
<dbReference type="SMART" id="SM00448">
    <property type="entry name" value="REC"/>
    <property type="match status" value="1"/>
</dbReference>
<accession>A0A6P1TRK3</accession>
<dbReference type="SUPFAM" id="SSF46689">
    <property type="entry name" value="Homeodomain-like"/>
    <property type="match status" value="1"/>
</dbReference>
<feature type="domain" description="HTH araC/xylS-type" evidence="11">
    <location>
        <begin position="142"/>
        <end position="239"/>
    </location>
</feature>
<comment type="subcellular location">
    <subcellularLocation>
        <location evidence="1">Cytoplasm</location>
    </subcellularLocation>
</comment>
<dbReference type="CDD" id="cd17536">
    <property type="entry name" value="REC_YesN-like"/>
    <property type="match status" value="1"/>
</dbReference>
<name>A0A6P1TRK3_9FIRM</name>
<keyword evidence="4 10" id="KW-0597">Phosphoprotein</keyword>
<dbReference type="Gene3D" id="1.10.10.60">
    <property type="entry name" value="Homeodomain-like"/>
    <property type="match status" value="2"/>
</dbReference>
<dbReference type="InterPro" id="IPR009057">
    <property type="entry name" value="Homeodomain-like_sf"/>
</dbReference>
<evidence type="ECO:0000256" key="1">
    <source>
        <dbReference type="ARBA" id="ARBA00004496"/>
    </source>
</evidence>
<keyword evidence="14" id="KW-1185">Reference proteome</keyword>
<dbReference type="GO" id="GO:0005737">
    <property type="term" value="C:cytoplasm"/>
    <property type="evidence" value="ECO:0007669"/>
    <property type="project" value="UniProtKB-SubCell"/>
</dbReference>
<dbReference type="GO" id="GO:0000160">
    <property type="term" value="P:phosphorelay signal transduction system"/>
    <property type="evidence" value="ECO:0007669"/>
    <property type="project" value="UniProtKB-KW"/>
</dbReference>
<evidence type="ECO:0000256" key="6">
    <source>
        <dbReference type="ARBA" id="ARBA00023015"/>
    </source>
</evidence>
<keyword evidence="8" id="KW-0804">Transcription</keyword>
<comment type="function">
    <text evidence="9">May play the central regulatory role in sporulation. It may be an element of the effector pathway responsible for the activation of sporulation genes in response to nutritional stress. Spo0A may act in concert with spo0H (a sigma factor) to control the expression of some genes that are critical to the sporulation process.</text>
</comment>
<dbReference type="InterPro" id="IPR001789">
    <property type="entry name" value="Sig_transdc_resp-reg_receiver"/>
</dbReference>
<reference evidence="13 14" key="1">
    <citation type="submission" date="2020-01" db="EMBL/GenBank/DDBJ databases">
        <title>Genome analysis of Anaerocolumna sp. CBA3638.</title>
        <authorList>
            <person name="Kim J."/>
            <person name="Roh S.W."/>
        </authorList>
    </citation>
    <scope>NUCLEOTIDE SEQUENCE [LARGE SCALE GENOMIC DNA]</scope>
    <source>
        <strain evidence="13 14">CBA3638</strain>
    </source>
</reference>
<keyword evidence="6" id="KW-0805">Transcription regulation</keyword>
<organism evidence="13 14">
    <name type="scientific">Anaerocolumna sedimenticola</name>
    <dbReference type="NCBI Taxonomy" id="2696063"/>
    <lineage>
        <taxon>Bacteria</taxon>
        <taxon>Bacillati</taxon>
        <taxon>Bacillota</taxon>
        <taxon>Clostridia</taxon>
        <taxon>Lachnospirales</taxon>
        <taxon>Lachnospiraceae</taxon>
        <taxon>Anaerocolumna</taxon>
    </lineage>
</organism>
<keyword evidence="7" id="KW-0238">DNA-binding</keyword>
<dbReference type="PANTHER" id="PTHR42713">
    <property type="entry name" value="HISTIDINE KINASE-RELATED"/>
    <property type="match status" value="1"/>
</dbReference>
<keyword evidence="5" id="KW-0902">Two-component regulatory system</keyword>
<feature type="modified residue" description="4-aspartylphosphate" evidence="10">
    <location>
        <position position="55"/>
    </location>
</feature>
<evidence type="ECO:0000259" key="11">
    <source>
        <dbReference type="PROSITE" id="PS01124"/>
    </source>
</evidence>
<dbReference type="PROSITE" id="PS50110">
    <property type="entry name" value="RESPONSE_REGULATORY"/>
    <property type="match status" value="1"/>
</dbReference>
<dbReference type="Proteomes" id="UP000464314">
    <property type="component" value="Chromosome"/>
</dbReference>
<evidence type="ECO:0000313" key="13">
    <source>
        <dbReference type="EMBL" id="QHQ63093.1"/>
    </source>
</evidence>
<dbReference type="Pfam" id="PF12833">
    <property type="entry name" value="HTH_18"/>
    <property type="match status" value="1"/>
</dbReference>
<dbReference type="InterPro" id="IPR011006">
    <property type="entry name" value="CheY-like_superfamily"/>
</dbReference>
<evidence type="ECO:0000256" key="5">
    <source>
        <dbReference type="ARBA" id="ARBA00023012"/>
    </source>
</evidence>
<keyword evidence="3" id="KW-0963">Cytoplasm</keyword>
<dbReference type="Gene3D" id="3.40.50.2300">
    <property type="match status" value="1"/>
</dbReference>
<dbReference type="PROSITE" id="PS01124">
    <property type="entry name" value="HTH_ARAC_FAMILY_2"/>
    <property type="match status" value="1"/>
</dbReference>
<dbReference type="KEGG" id="anr:Ana3638_21860"/>
<dbReference type="InterPro" id="IPR018060">
    <property type="entry name" value="HTH_AraC"/>
</dbReference>
<dbReference type="InterPro" id="IPR051552">
    <property type="entry name" value="HptR"/>
</dbReference>
<dbReference type="SUPFAM" id="SSF52172">
    <property type="entry name" value="CheY-like"/>
    <property type="match status" value="1"/>
</dbReference>
<evidence type="ECO:0000259" key="12">
    <source>
        <dbReference type="PROSITE" id="PS50110"/>
    </source>
</evidence>
<dbReference type="GO" id="GO:0003700">
    <property type="term" value="F:DNA-binding transcription factor activity"/>
    <property type="evidence" value="ECO:0007669"/>
    <property type="project" value="InterPro"/>
</dbReference>
<proteinExistence type="predicted"/>
<protein>
    <recommendedName>
        <fullName evidence="2">Stage 0 sporulation protein A homolog</fullName>
    </recommendedName>
</protein>
<dbReference type="PANTHER" id="PTHR42713:SF3">
    <property type="entry name" value="TRANSCRIPTIONAL REGULATORY PROTEIN HPTR"/>
    <property type="match status" value="1"/>
</dbReference>
<dbReference type="GO" id="GO:0043565">
    <property type="term" value="F:sequence-specific DNA binding"/>
    <property type="evidence" value="ECO:0007669"/>
    <property type="project" value="InterPro"/>
</dbReference>
<evidence type="ECO:0000256" key="2">
    <source>
        <dbReference type="ARBA" id="ARBA00018672"/>
    </source>
</evidence>
<dbReference type="RefSeq" id="WP_161839914.1">
    <property type="nucleotide sequence ID" value="NZ_CP048000.1"/>
</dbReference>
<evidence type="ECO:0000256" key="3">
    <source>
        <dbReference type="ARBA" id="ARBA00022490"/>
    </source>
</evidence>
<evidence type="ECO:0000256" key="10">
    <source>
        <dbReference type="PROSITE-ProRule" id="PRU00169"/>
    </source>
</evidence>
<evidence type="ECO:0000313" key="14">
    <source>
        <dbReference type="Proteomes" id="UP000464314"/>
    </source>
</evidence>
<gene>
    <name evidence="13" type="ORF">Ana3638_21860</name>
</gene>
<dbReference type="EMBL" id="CP048000">
    <property type="protein sequence ID" value="QHQ63093.1"/>
    <property type="molecule type" value="Genomic_DNA"/>
</dbReference>
<dbReference type="AlphaFoldDB" id="A0A6P1TRK3"/>
<evidence type="ECO:0000256" key="8">
    <source>
        <dbReference type="ARBA" id="ARBA00023163"/>
    </source>
</evidence>
<evidence type="ECO:0000256" key="4">
    <source>
        <dbReference type="ARBA" id="ARBA00022553"/>
    </source>
</evidence>
<evidence type="ECO:0000256" key="9">
    <source>
        <dbReference type="ARBA" id="ARBA00024867"/>
    </source>
</evidence>
<evidence type="ECO:0000256" key="7">
    <source>
        <dbReference type="ARBA" id="ARBA00023125"/>
    </source>
</evidence>